<evidence type="ECO:0000259" key="2">
    <source>
        <dbReference type="Pfam" id="PF00534"/>
    </source>
</evidence>
<keyword evidence="5" id="KW-1185">Reference proteome</keyword>
<sequence length="407" mass="45619">MKLLFIHQNFPGQFSHLLPQVWKSHQVEAMGLGERRWVGAHLNRLPAGLPVLAYDMPEAPEAGMDPFLQTCAQAVARGKQVAVSLLRLRAEGFTPDVVYAHPGWGESLFVKDVFPQARLAHYCEFFYRADGLDVGFDPEFPDSFEDRLKLRVRASHHLLSLDAMDLGISPTQWQRQCFPEAYRDRIAVVHDGVDTDAVRPDPHAALRLPNGRVLTAADEVVTFVNRNLEPYRGFHSFMRALPQLQRQRPDAQILIVGGDEVSYGRQAPPGYYRQRMLDEVGAGLNLENVHFLGKVPYADYLRMLQISTAHVYLTYPFVLSWSMLEAMACGCVVVGSKTPPVEEVIADGENGLLVDFFSRQAIADTVADACARRAVLSDLRAAARQTVLERFDLRRVCLPRQLALLGV</sequence>
<dbReference type="GO" id="GO:0016757">
    <property type="term" value="F:glycosyltransferase activity"/>
    <property type="evidence" value="ECO:0007669"/>
    <property type="project" value="InterPro"/>
</dbReference>
<feature type="domain" description="Glycosyl transferase family 1" evidence="2">
    <location>
        <begin position="219"/>
        <end position="385"/>
    </location>
</feature>
<evidence type="ECO:0000259" key="3">
    <source>
        <dbReference type="Pfam" id="PF12000"/>
    </source>
</evidence>
<proteinExistence type="predicted"/>
<protein>
    <submittedName>
        <fullName evidence="4">Glycosyl transferase family 1</fullName>
    </submittedName>
</protein>
<comment type="caution">
    <text evidence="4">The sequence shown here is derived from an EMBL/GenBank/DDBJ whole genome shotgun (WGS) entry which is preliminary data.</text>
</comment>
<dbReference type="CDD" id="cd03818">
    <property type="entry name" value="GT4_ExpC-like"/>
    <property type="match status" value="1"/>
</dbReference>
<reference evidence="5" key="1">
    <citation type="submission" date="2018-02" db="EMBL/GenBank/DDBJ databases">
        <authorList>
            <person name="O'Hara-Hanley K."/>
            <person name="Soby S."/>
        </authorList>
    </citation>
    <scope>NUCLEOTIDE SEQUENCE [LARGE SCALE GENOMIC DNA]</scope>
    <source>
        <strain evidence="5">MWU14-2602</strain>
    </source>
</reference>
<dbReference type="InterPro" id="IPR022623">
    <property type="entry name" value="Glyco_trans_4"/>
</dbReference>
<dbReference type="Proteomes" id="UP000237082">
    <property type="component" value="Unassembled WGS sequence"/>
</dbReference>
<dbReference type="GO" id="GO:0009103">
    <property type="term" value="P:lipopolysaccharide biosynthetic process"/>
    <property type="evidence" value="ECO:0007669"/>
    <property type="project" value="TreeGrafter"/>
</dbReference>
<dbReference type="Pfam" id="PF00534">
    <property type="entry name" value="Glycos_transf_1"/>
    <property type="match status" value="1"/>
</dbReference>
<dbReference type="SUPFAM" id="SSF53756">
    <property type="entry name" value="UDP-Glycosyltransferase/glycogen phosphorylase"/>
    <property type="match status" value="1"/>
</dbReference>
<organism evidence="4 5">
    <name type="scientific">Chromobacterium alticapitis</name>
    <dbReference type="NCBI Taxonomy" id="2073169"/>
    <lineage>
        <taxon>Bacteria</taxon>
        <taxon>Pseudomonadati</taxon>
        <taxon>Pseudomonadota</taxon>
        <taxon>Betaproteobacteria</taxon>
        <taxon>Neisseriales</taxon>
        <taxon>Chromobacteriaceae</taxon>
        <taxon>Chromobacterium</taxon>
    </lineage>
</organism>
<dbReference type="InterPro" id="IPR001296">
    <property type="entry name" value="Glyco_trans_1"/>
</dbReference>
<dbReference type="Gene3D" id="3.40.50.2000">
    <property type="entry name" value="Glycogen Phosphorylase B"/>
    <property type="match status" value="1"/>
</dbReference>
<accession>A0A2S5DFT6</accession>
<evidence type="ECO:0000313" key="5">
    <source>
        <dbReference type="Proteomes" id="UP000237082"/>
    </source>
</evidence>
<evidence type="ECO:0000256" key="1">
    <source>
        <dbReference type="ARBA" id="ARBA00022679"/>
    </source>
</evidence>
<name>A0A2S5DFT6_9NEIS</name>
<dbReference type="PANTHER" id="PTHR46401:SF2">
    <property type="entry name" value="GLYCOSYLTRANSFERASE WBBK-RELATED"/>
    <property type="match status" value="1"/>
</dbReference>
<feature type="domain" description="Glycosyl transferase family 4" evidence="3">
    <location>
        <begin position="45"/>
        <end position="197"/>
    </location>
</feature>
<dbReference type="OrthoDB" id="5416057at2"/>
<dbReference type="AlphaFoldDB" id="A0A2S5DFT6"/>
<keyword evidence="1 4" id="KW-0808">Transferase</keyword>
<dbReference type="PANTHER" id="PTHR46401">
    <property type="entry name" value="GLYCOSYLTRANSFERASE WBBK-RELATED"/>
    <property type="match status" value="1"/>
</dbReference>
<dbReference type="EMBL" id="PQWB01000042">
    <property type="protein sequence ID" value="POZ61970.1"/>
    <property type="molecule type" value="Genomic_DNA"/>
</dbReference>
<gene>
    <name evidence="4" type="ORF">C2I19_11055</name>
</gene>
<dbReference type="Pfam" id="PF12000">
    <property type="entry name" value="Glyco_trans_4_3"/>
    <property type="match status" value="1"/>
</dbReference>
<evidence type="ECO:0000313" key="4">
    <source>
        <dbReference type="EMBL" id="POZ61970.1"/>
    </source>
</evidence>